<evidence type="ECO:0000313" key="2">
    <source>
        <dbReference type="EMBL" id="MDT0466364.1"/>
    </source>
</evidence>
<evidence type="ECO:0008006" key="4">
    <source>
        <dbReference type="Google" id="ProtNLM"/>
    </source>
</evidence>
<dbReference type="InterPro" id="IPR013783">
    <property type="entry name" value="Ig-like_fold"/>
</dbReference>
<comment type="caution">
    <text evidence="2">The sequence shown here is derived from an EMBL/GenBank/DDBJ whole genome shotgun (WGS) entry which is preliminary data.</text>
</comment>
<accession>A0ABU2TZJ1</accession>
<keyword evidence="3" id="KW-1185">Reference proteome</keyword>
<proteinExistence type="predicted"/>
<feature type="region of interest" description="Disordered" evidence="1">
    <location>
        <begin position="57"/>
        <end position="87"/>
    </location>
</feature>
<dbReference type="EMBL" id="JAVREY010000036">
    <property type="protein sequence ID" value="MDT0466364.1"/>
    <property type="molecule type" value="Genomic_DNA"/>
</dbReference>
<dbReference type="Gene3D" id="2.60.40.10">
    <property type="entry name" value="Immunoglobulins"/>
    <property type="match status" value="3"/>
</dbReference>
<reference evidence="3" key="1">
    <citation type="submission" date="2023-07" db="EMBL/GenBank/DDBJ databases">
        <title>30 novel species of actinomycetes from the DSMZ collection.</title>
        <authorList>
            <person name="Nouioui I."/>
        </authorList>
    </citation>
    <scope>NUCLEOTIDE SEQUENCE [LARGE SCALE GENOMIC DNA]</scope>
    <source>
        <strain evidence="3">DSM 41699</strain>
    </source>
</reference>
<dbReference type="InterPro" id="IPR036116">
    <property type="entry name" value="FN3_sf"/>
</dbReference>
<dbReference type="Proteomes" id="UP001183809">
    <property type="component" value="Unassembled WGS sequence"/>
</dbReference>
<sequence length="270" mass="28556">MTRYEIWRRTETDAVYIKTGDIPATASPDWTDTGAPAGVPSCYRTIAVDAAGNRSNFSEDDCAVRPYPEGTERPGRPAGLTARQDGSQAVLSWQPVPGATGYLVYRDWNDAADPGTRIQDRPVAATTVTDTAAPAPSSNASYAVVAVNADRVRSEAAVLPWTGDGYGASLTLAARGSADGVQLTWAWACQNDWCPEPSSVTVRRWNPGTQVWDELTSTLPGTATSYLDTTAPAGATSYYRVQVYGQDGDTPEQIGHGAVPGTRPAAPAAD</sequence>
<dbReference type="RefSeq" id="WP_311697826.1">
    <property type="nucleotide sequence ID" value="NZ_JAVREY010000036.1"/>
</dbReference>
<name>A0ABU2TZJ1_9ACTN</name>
<organism evidence="2 3">
    <name type="scientific">Streptomyces gibsoniae</name>
    <dbReference type="NCBI Taxonomy" id="3075529"/>
    <lineage>
        <taxon>Bacteria</taxon>
        <taxon>Bacillati</taxon>
        <taxon>Actinomycetota</taxon>
        <taxon>Actinomycetes</taxon>
        <taxon>Kitasatosporales</taxon>
        <taxon>Streptomycetaceae</taxon>
        <taxon>Streptomyces</taxon>
    </lineage>
</organism>
<evidence type="ECO:0000313" key="3">
    <source>
        <dbReference type="Proteomes" id="UP001183809"/>
    </source>
</evidence>
<evidence type="ECO:0000256" key="1">
    <source>
        <dbReference type="SAM" id="MobiDB-lite"/>
    </source>
</evidence>
<dbReference type="SUPFAM" id="SSF49265">
    <property type="entry name" value="Fibronectin type III"/>
    <property type="match status" value="1"/>
</dbReference>
<gene>
    <name evidence="2" type="ORF">RM764_25695</name>
</gene>
<protein>
    <recommendedName>
        <fullName evidence="4">Fibronectin type-III domain-containing protein</fullName>
    </recommendedName>
</protein>
<feature type="region of interest" description="Disordered" evidence="1">
    <location>
        <begin position="249"/>
        <end position="270"/>
    </location>
</feature>